<dbReference type="AlphaFoldDB" id="A0A212QHQ9"/>
<feature type="transmembrane region" description="Helical" evidence="1">
    <location>
        <begin position="37"/>
        <end position="60"/>
    </location>
</feature>
<dbReference type="InParanoid" id="A0A212QHQ9"/>
<gene>
    <name evidence="2" type="ORF">SAMN02746019_00024420</name>
</gene>
<protein>
    <recommendedName>
        <fullName evidence="4">DUF4352 domain-containing protein</fullName>
    </recommendedName>
</protein>
<dbReference type="Proteomes" id="UP000197025">
    <property type="component" value="Unassembled WGS sequence"/>
</dbReference>
<evidence type="ECO:0000313" key="2">
    <source>
        <dbReference type="EMBL" id="SNB58894.1"/>
    </source>
</evidence>
<keyword evidence="1" id="KW-0812">Transmembrane</keyword>
<keyword evidence="3" id="KW-1185">Reference proteome</keyword>
<proteinExistence type="predicted"/>
<keyword evidence="1" id="KW-0472">Membrane</keyword>
<name>A0A212QHQ9_9CHLR</name>
<organism evidence="2 3">
    <name type="scientific">Thermoflexus hugenholtzii JAD2</name>
    <dbReference type="NCBI Taxonomy" id="877466"/>
    <lineage>
        <taxon>Bacteria</taxon>
        <taxon>Bacillati</taxon>
        <taxon>Chloroflexota</taxon>
        <taxon>Thermoflexia</taxon>
        <taxon>Thermoflexales</taxon>
        <taxon>Thermoflexaceae</taxon>
        <taxon>Thermoflexus</taxon>
    </lineage>
</organism>
<evidence type="ECO:0000313" key="3">
    <source>
        <dbReference type="Proteomes" id="UP000197025"/>
    </source>
</evidence>
<reference evidence="3" key="1">
    <citation type="submission" date="2017-06" db="EMBL/GenBank/DDBJ databases">
        <authorList>
            <person name="Varghese N."/>
            <person name="Submissions S."/>
        </authorList>
    </citation>
    <scope>NUCLEOTIDE SEQUENCE [LARGE SCALE GENOMIC DNA]</scope>
    <source>
        <strain evidence="3">JAD2</strain>
    </source>
</reference>
<keyword evidence="1" id="KW-1133">Transmembrane helix</keyword>
<evidence type="ECO:0008006" key="4">
    <source>
        <dbReference type="Google" id="ProtNLM"/>
    </source>
</evidence>
<dbReference type="EMBL" id="FYEK01000005">
    <property type="protein sequence ID" value="SNB58894.1"/>
    <property type="molecule type" value="Genomic_DNA"/>
</dbReference>
<accession>A0A212QHQ9</accession>
<evidence type="ECO:0000256" key="1">
    <source>
        <dbReference type="SAM" id="Phobius"/>
    </source>
</evidence>
<sequence>MDLQGPLGPPKGKIALERVFERIRRRWEEIPPSLRPLVGISAGIGGLGLVLFLAGLILLLRGAPSAAPTPAPATAGAPVGPVPVRIRVKEVAFSVRPLPVQGGRWPVPAGGGDVAYWMEGTVVNPVFGLPGRPQTRRLVEDLQEGDPIEVEMSAGPVLRFQVVGKQPVQPTDVDILAQQRPGLTLLLTGGEPRWAVIAVPLAQPSAFGEAAGRVPIGVPVQVGPVRLTVSGVEARAEGPDIPAESVGVLVRFELDHSGEPPLSLEGAEILLIDASGRRYQPVPLGEISRPAGQVRPGDTFSGVAAFLLPRDRAMGILTWRFNPMPGRLMPVEVEFELPRPTPTPPPEARLQIQIQSAQWSAEEETLVIRGGVGNTGDQPVVVPPEEVELAGPEGQPIPLLDASPALPWTIPAGRTLGFELRFALANREAVVLRIGAARFQIR</sequence>
<dbReference type="RefSeq" id="WP_088570227.1">
    <property type="nucleotide sequence ID" value="NZ_FYEK01000005.1"/>
</dbReference>